<gene>
    <name evidence="3" type="ORF">QG37_04316</name>
</gene>
<feature type="compositionally biased region" description="Polar residues" evidence="2">
    <location>
        <begin position="515"/>
        <end position="536"/>
    </location>
</feature>
<name>A0A0L0NXA3_CANAR</name>
<keyword evidence="1" id="KW-0175">Coiled coil</keyword>
<sequence>MEASTKKGQLRLQLLAGEQDINTLSGFHASGKLQVPDGYLPGRFPIANPNPNANMGQGPYGSFQPSQNLSNHDLITPVHQRGGYDAASRKGSMASSMSMGRLFKKKEVFFDDDAGFDIGDVSGNTVTFNDIQHLRDNNGRYSISARTTDLTPIIPVLSAGGKQNTQNNIQYRKYMNHKKKMELANGARTMSLANNPMGANLLASNDARAMSMGMMSDPRTMSLNSAPGRQMYPSQSNYGPRAMSMRPGVPGQRGPGQRGPLPPNLRTNSLNSNVMLGQGQGPMQGLSPQAIRSQSLTQGGGPFPSPQRFGPGNAKPMPYGPGAPPPGGLPVNNAAGPPYGNYQHPPRSNIPNGHVQNARYNGMPPNAALSNESFMNVVEEEEEEKEPAASTPHSLDPGKKFSPQNEFTGSRKLPNDDIADEDEEDIVYNFENDASSPQISRKSTIKKSNSMRVRKLDLFNKVENHKSPETVYEDGDSRSIELVGVIDKLSKKLTFDDSELHDFNKLNAEKFQTLGSSASEPDCYTTASEFSPAKNTDNSKNEVDDQSPYVPPGSTETANPASPGNQKRKVIKLKSLVANTAFNNLRSPSSNSQATFSLESNSKESSEFDHNDSKNNGSSSKISIYSHDYSKTDTKGYLQEGADTKDRDAASAVHNKKYDHDLPELPTELSQSETPSTPINNNEGDTTFELQSTHGSHAPSSDETRSEDILARNTSGNHLSRSGSDLDMERYVQSPGRERRVSSFTDAEAQRERRKSTISSKSRSFIKRLSRSGSKATEKDVGSNSQKHRSTSSIGSYNDGNAVKKPLHFTKEELAIMTCNNDLQNELQLVASELAALIKRELALEAQIRSQVKGLTNDASQTNYKELDYENREKSRQIAQLQEKLNNERRLRFISEEHAILSEHGQSPSALKLDYEKNELYKQLLAKNDLVNQLQDKLNELQTKQMERGDDSLLESYNELVRRNHELKAQLNQQSKGDSHLTGWFSSSDLTVQSASLVDRDSEKAEIMALREQRDELREMITKLTSSQNVELKIAHDKIKTLEFKLEKMSLINDKLSRRVGETVSTESQNSGPQFKSGQGGKLQGLSIVTPKHNLFDE</sequence>
<feature type="compositionally biased region" description="Polar residues" evidence="2">
    <location>
        <begin position="432"/>
        <end position="447"/>
    </location>
</feature>
<evidence type="ECO:0000256" key="1">
    <source>
        <dbReference type="SAM" id="Coils"/>
    </source>
</evidence>
<proteinExistence type="predicted"/>
<accession>A0A0L0NXA3</accession>
<evidence type="ECO:0000256" key="2">
    <source>
        <dbReference type="SAM" id="MobiDB-lite"/>
    </source>
</evidence>
<feature type="compositionally biased region" description="Polar residues" evidence="2">
    <location>
        <begin position="583"/>
        <end position="600"/>
    </location>
</feature>
<feature type="compositionally biased region" description="Polar residues" evidence="2">
    <location>
        <begin position="1063"/>
        <end position="1077"/>
    </location>
</feature>
<feature type="compositionally biased region" description="Polar residues" evidence="2">
    <location>
        <begin position="668"/>
        <end position="699"/>
    </location>
</feature>
<feature type="compositionally biased region" description="Acidic residues" evidence="2">
    <location>
        <begin position="417"/>
        <end position="426"/>
    </location>
</feature>
<feature type="compositionally biased region" description="Low complexity" evidence="2">
    <location>
        <begin position="275"/>
        <end position="289"/>
    </location>
</feature>
<evidence type="ECO:0000313" key="4">
    <source>
        <dbReference type="Proteomes" id="UP000037122"/>
    </source>
</evidence>
<feature type="compositionally biased region" description="Basic and acidic residues" evidence="2">
    <location>
        <begin position="700"/>
        <end position="710"/>
    </location>
</feature>
<protein>
    <submittedName>
        <fullName evidence="3">Uncharacterized protein</fullName>
    </submittedName>
</protein>
<feature type="compositionally biased region" description="Polar residues" evidence="2">
    <location>
        <begin position="712"/>
        <end position="723"/>
    </location>
</feature>
<feature type="region of interest" description="Disordered" evidence="2">
    <location>
        <begin position="225"/>
        <end position="332"/>
    </location>
</feature>
<dbReference type="Proteomes" id="UP000037122">
    <property type="component" value="Unassembled WGS sequence"/>
</dbReference>
<feature type="region of interest" description="Disordered" evidence="2">
    <location>
        <begin position="1062"/>
        <end position="1085"/>
    </location>
</feature>
<feature type="compositionally biased region" description="Pro residues" evidence="2">
    <location>
        <begin position="318"/>
        <end position="328"/>
    </location>
</feature>
<dbReference type="VEuPathDB" id="FungiDB:B9J08_001168"/>
<feature type="region of interest" description="Disordered" evidence="2">
    <location>
        <begin position="634"/>
        <end position="802"/>
    </location>
</feature>
<comment type="caution">
    <text evidence="3">The sequence shown here is derived from an EMBL/GenBank/DDBJ whole genome shotgun (WGS) entry which is preliminary data.</text>
</comment>
<evidence type="ECO:0000313" key="3">
    <source>
        <dbReference type="EMBL" id="KND98831.1"/>
    </source>
</evidence>
<feature type="coiled-coil region" evidence="1">
    <location>
        <begin position="917"/>
        <end position="947"/>
    </location>
</feature>
<feature type="coiled-coil region" evidence="1">
    <location>
        <begin position="864"/>
        <end position="891"/>
    </location>
</feature>
<dbReference type="VEuPathDB" id="FungiDB:CJJ07_004287"/>
<dbReference type="VEuPathDB" id="FungiDB:CJI96_0003014"/>
<feature type="compositionally biased region" description="Polar residues" evidence="2">
    <location>
        <begin position="225"/>
        <end position="238"/>
    </location>
</feature>
<feature type="region of interest" description="Disordered" evidence="2">
    <location>
        <begin position="379"/>
        <end position="447"/>
    </location>
</feature>
<dbReference type="EMBL" id="LGST01000030">
    <property type="protein sequence ID" value="KND98831.1"/>
    <property type="molecule type" value="Genomic_DNA"/>
</dbReference>
<dbReference type="VEuPathDB" id="FungiDB:CJJ09_003424"/>
<feature type="region of interest" description="Disordered" evidence="2">
    <location>
        <begin position="583"/>
        <end position="622"/>
    </location>
</feature>
<organism evidence="3 4">
    <name type="scientific">Candidozyma auris</name>
    <name type="common">Yeast</name>
    <name type="synonym">Candida auris</name>
    <dbReference type="NCBI Taxonomy" id="498019"/>
    <lineage>
        <taxon>Eukaryota</taxon>
        <taxon>Fungi</taxon>
        <taxon>Dikarya</taxon>
        <taxon>Ascomycota</taxon>
        <taxon>Saccharomycotina</taxon>
        <taxon>Pichiomycetes</taxon>
        <taxon>Metschnikowiaceae</taxon>
        <taxon>Candidozyma</taxon>
    </lineage>
</organism>
<dbReference type="VEuPathDB" id="FungiDB:QG37_04316"/>
<dbReference type="AlphaFoldDB" id="A0A0L0NXA3"/>
<feature type="compositionally biased region" description="Polar residues" evidence="2">
    <location>
        <begin position="554"/>
        <end position="565"/>
    </location>
</feature>
<feature type="compositionally biased region" description="Basic and acidic residues" evidence="2">
    <location>
        <begin position="601"/>
        <end position="613"/>
    </location>
</feature>
<feature type="coiled-coil region" evidence="1">
    <location>
        <begin position="1000"/>
        <end position="1027"/>
    </location>
</feature>
<reference evidence="4" key="1">
    <citation type="journal article" date="2015" name="BMC Genomics">
        <title>Draft genome of a commonly misdiagnosed multidrug resistant pathogen Candida auris.</title>
        <authorList>
            <person name="Chatterjee S."/>
            <person name="Alampalli S.V."/>
            <person name="Nageshan R.K."/>
            <person name="Chettiar S.T."/>
            <person name="Joshi S."/>
            <person name="Tatu U.S."/>
        </authorList>
    </citation>
    <scope>NUCLEOTIDE SEQUENCE [LARGE SCALE GENOMIC DNA]</scope>
    <source>
        <strain evidence="4">6684</strain>
    </source>
</reference>
<feature type="region of interest" description="Disordered" evidence="2">
    <location>
        <begin position="515"/>
        <end position="567"/>
    </location>
</feature>
<dbReference type="VEuPathDB" id="FungiDB:CJI97_001438"/>